<gene>
    <name evidence="1" type="ORF">EX30DRAFT_75856</name>
</gene>
<protein>
    <submittedName>
        <fullName evidence="1">Uncharacterized protein</fullName>
    </submittedName>
</protein>
<accession>A0A4S2MTG3</accession>
<dbReference type="Proteomes" id="UP000298138">
    <property type="component" value="Unassembled WGS sequence"/>
</dbReference>
<evidence type="ECO:0000313" key="1">
    <source>
        <dbReference type="EMBL" id="TGZ79780.1"/>
    </source>
</evidence>
<keyword evidence="2" id="KW-1185">Reference proteome</keyword>
<proteinExistence type="predicted"/>
<dbReference type="EMBL" id="ML220129">
    <property type="protein sequence ID" value="TGZ79780.1"/>
    <property type="molecule type" value="Genomic_DNA"/>
</dbReference>
<sequence>MGWDRINVCMMPVVCTKSNQASRLANGQSGDSRLPHCAPDEVMGRSMMARRGPGYDVADRAELRGRRRFVVASEGGGEEAYRLRRGREGGRGDVVCHSLTGLVEQDEEMEVTVFVNWWPPPGELCCTIRASVLHNLTHCDWEPLTLPPCWEKRRAGKRSCKAGGGDELMRESRSYSYRGWWAFDGLPGTVPQHIMIRVARVSGCHVLNL</sequence>
<dbReference type="AlphaFoldDB" id="A0A4S2MTG3"/>
<reference evidence="1 2" key="1">
    <citation type="submission" date="2019-04" db="EMBL/GenBank/DDBJ databases">
        <title>Comparative genomics and transcriptomics to analyze fruiting body development in filamentous ascomycetes.</title>
        <authorList>
            <consortium name="DOE Joint Genome Institute"/>
            <person name="Lutkenhaus R."/>
            <person name="Traeger S."/>
            <person name="Breuer J."/>
            <person name="Kuo A."/>
            <person name="Lipzen A."/>
            <person name="Pangilinan J."/>
            <person name="Dilworth D."/>
            <person name="Sandor L."/>
            <person name="Poggeler S."/>
            <person name="Barry K."/>
            <person name="Grigoriev I.V."/>
            <person name="Nowrousian M."/>
        </authorList>
    </citation>
    <scope>NUCLEOTIDE SEQUENCE [LARGE SCALE GENOMIC DNA]</scope>
    <source>
        <strain evidence="1 2">CBS 389.68</strain>
    </source>
</reference>
<evidence type="ECO:0000313" key="2">
    <source>
        <dbReference type="Proteomes" id="UP000298138"/>
    </source>
</evidence>
<dbReference type="InParanoid" id="A0A4S2MTG3"/>
<name>A0A4S2MTG3_9PEZI</name>
<organism evidence="1 2">
    <name type="scientific">Ascodesmis nigricans</name>
    <dbReference type="NCBI Taxonomy" id="341454"/>
    <lineage>
        <taxon>Eukaryota</taxon>
        <taxon>Fungi</taxon>
        <taxon>Dikarya</taxon>
        <taxon>Ascomycota</taxon>
        <taxon>Pezizomycotina</taxon>
        <taxon>Pezizomycetes</taxon>
        <taxon>Pezizales</taxon>
        <taxon>Ascodesmidaceae</taxon>
        <taxon>Ascodesmis</taxon>
    </lineage>
</organism>